<evidence type="ECO:0000256" key="1">
    <source>
        <dbReference type="SAM" id="MobiDB-lite"/>
    </source>
</evidence>
<organism evidence="2 3">
    <name type="scientific">Pristionchus mayeri</name>
    <dbReference type="NCBI Taxonomy" id="1317129"/>
    <lineage>
        <taxon>Eukaryota</taxon>
        <taxon>Metazoa</taxon>
        <taxon>Ecdysozoa</taxon>
        <taxon>Nematoda</taxon>
        <taxon>Chromadorea</taxon>
        <taxon>Rhabditida</taxon>
        <taxon>Rhabditina</taxon>
        <taxon>Diplogasteromorpha</taxon>
        <taxon>Diplogasteroidea</taxon>
        <taxon>Neodiplogasteridae</taxon>
        <taxon>Pristionchus</taxon>
    </lineage>
</organism>
<feature type="non-terminal residue" evidence="2">
    <location>
        <position position="1"/>
    </location>
</feature>
<comment type="caution">
    <text evidence="2">The sequence shown here is derived from an EMBL/GenBank/DDBJ whole genome shotgun (WGS) entry which is preliminary data.</text>
</comment>
<keyword evidence="3" id="KW-1185">Reference proteome</keyword>
<reference evidence="3" key="1">
    <citation type="submission" date="2022-10" db="EMBL/GenBank/DDBJ databases">
        <title>Genome assembly of Pristionchus species.</title>
        <authorList>
            <person name="Yoshida K."/>
            <person name="Sommer R.J."/>
        </authorList>
    </citation>
    <scope>NUCLEOTIDE SEQUENCE [LARGE SCALE GENOMIC DNA]</scope>
    <source>
        <strain evidence="3">RS5460</strain>
    </source>
</reference>
<dbReference type="EMBL" id="BTRK01000003">
    <property type="protein sequence ID" value="GMR41182.1"/>
    <property type="molecule type" value="Genomic_DNA"/>
</dbReference>
<feature type="region of interest" description="Disordered" evidence="1">
    <location>
        <begin position="1"/>
        <end position="39"/>
    </location>
</feature>
<dbReference type="Proteomes" id="UP001328107">
    <property type="component" value="Unassembled WGS sequence"/>
</dbReference>
<dbReference type="AlphaFoldDB" id="A0AAN4ZH65"/>
<protein>
    <submittedName>
        <fullName evidence="2">Uncharacterized protein</fullName>
    </submittedName>
</protein>
<name>A0AAN4ZH65_9BILA</name>
<sequence>PLSRGGQSMGDGLGMTQSLFDPLLTSSHRRSRSSGRLPSSLRAQAHLLIPYHQRVEEGQQAEWARRREVLRAPVSSTSQVCRRRLRLRHLRAQ</sequence>
<accession>A0AAN4ZH65</accession>
<proteinExistence type="predicted"/>
<evidence type="ECO:0000313" key="2">
    <source>
        <dbReference type="EMBL" id="GMR41182.1"/>
    </source>
</evidence>
<evidence type="ECO:0000313" key="3">
    <source>
        <dbReference type="Proteomes" id="UP001328107"/>
    </source>
</evidence>
<gene>
    <name evidence="2" type="ORF">PMAYCL1PPCAC_11376</name>
</gene>